<evidence type="ECO:0000259" key="2">
    <source>
        <dbReference type="SMART" id="SM00834"/>
    </source>
</evidence>
<reference evidence="3 4" key="1">
    <citation type="submission" date="2017-08" db="EMBL/GenBank/DDBJ databases">
        <title>Infants hospitalized years apart are colonized by the same room-sourced microbial strains.</title>
        <authorList>
            <person name="Brooks B."/>
            <person name="Olm M.R."/>
            <person name="Firek B.A."/>
            <person name="Baker R."/>
            <person name="Thomas B.C."/>
            <person name="Morowitz M.J."/>
            <person name="Banfield J.F."/>
        </authorList>
    </citation>
    <scope>NUCLEOTIDE SEQUENCE [LARGE SCALE GENOMIC DNA]</scope>
    <source>
        <strain evidence="3">S2_005_003_R2_43</strain>
    </source>
</reference>
<dbReference type="InterPro" id="IPR013429">
    <property type="entry name" value="Regulatory_FmdB_Zinc_ribbon"/>
</dbReference>
<feature type="domain" description="Putative regulatory protein FmdB zinc ribbon" evidence="2">
    <location>
        <begin position="1"/>
        <end position="41"/>
    </location>
</feature>
<evidence type="ECO:0000313" key="3">
    <source>
        <dbReference type="EMBL" id="PZQ16094.1"/>
    </source>
</evidence>
<evidence type="ECO:0000256" key="1">
    <source>
        <dbReference type="SAM" id="MobiDB-lite"/>
    </source>
</evidence>
<dbReference type="Pfam" id="PF09723">
    <property type="entry name" value="Zn_ribbon_8"/>
    <property type="match status" value="1"/>
</dbReference>
<accession>A0A2W5KJX8</accession>
<evidence type="ECO:0000313" key="4">
    <source>
        <dbReference type="Proteomes" id="UP000249577"/>
    </source>
</evidence>
<sequence length="108" mass="11324">MPVYDYACADCGPFTALRPMSAFDAPLACPDCGVDAPRAMLTAPALFGMDPGRRLAAATNERSSNEPKSSRNHAPGCGCCSGRKLKVPGAAADAPKSFPKARPWMISH</sequence>
<gene>
    <name evidence="3" type="ORF">DI565_09885</name>
</gene>
<dbReference type="NCBIfam" id="TIGR02605">
    <property type="entry name" value="CxxC_CxxC_SSSS"/>
    <property type="match status" value="1"/>
</dbReference>
<dbReference type="Proteomes" id="UP000249577">
    <property type="component" value="Unassembled WGS sequence"/>
</dbReference>
<dbReference type="EMBL" id="QFPN01000004">
    <property type="protein sequence ID" value="PZQ16094.1"/>
    <property type="molecule type" value="Genomic_DNA"/>
</dbReference>
<protein>
    <submittedName>
        <fullName evidence="3">FmdB family transcriptional regulator</fullName>
    </submittedName>
</protein>
<dbReference type="AlphaFoldDB" id="A0A2W5KJX8"/>
<dbReference type="SMART" id="SM00834">
    <property type="entry name" value="CxxC_CXXC_SSSS"/>
    <property type="match status" value="1"/>
</dbReference>
<feature type="region of interest" description="Disordered" evidence="1">
    <location>
        <begin position="54"/>
        <end position="77"/>
    </location>
</feature>
<comment type="caution">
    <text evidence="3">The sequence shown here is derived from an EMBL/GenBank/DDBJ whole genome shotgun (WGS) entry which is preliminary data.</text>
</comment>
<name>A0A2W5KJX8_ANCNO</name>
<proteinExistence type="predicted"/>
<organism evidence="3 4">
    <name type="scientific">Ancylobacter novellus</name>
    <name type="common">Thiobacillus novellus</name>
    <dbReference type="NCBI Taxonomy" id="921"/>
    <lineage>
        <taxon>Bacteria</taxon>
        <taxon>Pseudomonadati</taxon>
        <taxon>Pseudomonadota</taxon>
        <taxon>Alphaproteobacteria</taxon>
        <taxon>Hyphomicrobiales</taxon>
        <taxon>Xanthobacteraceae</taxon>
        <taxon>Ancylobacter</taxon>
    </lineage>
</organism>